<reference evidence="2" key="3">
    <citation type="submission" date="2021-02" db="EMBL/GenBank/DDBJ databases">
        <authorList>
            <person name="Han P."/>
        </authorList>
    </citation>
    <scope>NUCLEOTIDE SEQUENCE</scope>
    <source>
        <strain evidence="2">Candidatus Nitrosotenuis uzonensis 5A</strain>
    </source>
</reference>
<sequence length="125" mass="14050">MAKQKKPGYIERFLKRADKAIDEAVNQGIKRADEILDDAVEYGKIAASEAEKRSRELRKHAKTEAVKIKSRGEQELTKGLSAARKLAASEKENLETLAKLAELRKAGVITESEFQSKKKKILDRI</sequence>
<evidence type="ECO:0000313" key="2">
    <source>
        <dbReference type="EMBL" id="CAE6495728.1"/>
    </source>
</evidence>
<comment type="caution">
    <text evidence="3">The sequence shown here is derived from an EMBL/GenBank/DDBJ whole genome shotgun (WGS) entry which is preliminary data.</text>
</comment>
<dbReference type="Proteomes" id="UP000655759">
    <property type="component" value="Unassembled WGS sequence"/>
</dbReference>
<dbReference type="InterPro" id="IPR018649">
    <property type="entry name" value="SHOCT"/>
</dbReference>
<name>V6AUD0_9ARCH</name>
<dbReference type="RefSeq" id="WP_048196475.1">
    <property type="nucleotide sequence ID" value="NZ_CAJNAQ010000005.1"/>
</dbReference>
<organism evidence="3 4">
    <name type="scientific">Candidatus Nitrosotenuis uzonensis</name>
    <dbReference type="NCBI Taxonomy" id="1407055"/>
    <lineage>
        <taxon>Archaea</taxon>
        <taxon>Nitrososphaerota</taxon>
        <taxon>Candidatus Nitrosotenuis</taxon>
    </lineage>
</organism>
<evidence type="ECO:0000313" key="4">
    <source>
        <dbReference type="Proteomes" id="UP000018159"/>
    </source>
</evidence>
<keyword evidence="4" id="KW-1185">Reference proteome</keyword>
<feature type="domain" description="SHOCT" evidence="1">
    <location>
        <begin position="96"/>
        <end position="122"/>
    </location>
</feature>
<dbReference type="AlphaFoldDB" id="V6AUD0"/>
<reference evidence="3" key="2">
    <citation type="submission" date="2013-10" db="EMBL/GenBank/DDBJ databases">
        <authorList>
            <person name="Regsiter A."/>
        </authorList>
    </citation>
    <scope>NUCLEOTIDE SEQUENCE</scope>
    <source>
        <strain evidence="3">N4</strain>
    </source>
</reference>
<dbReference type="OrthoDB" id="3293at2157"/>
<gene>
    <name evidence="3" type="ORF">NITUZ_40249</name>
    <name evidence="2" type="ORF">NUZ5A_50450</name>
</gene>
<proteinExistence type="predicted"/>
<dbReference type="EMBL" id="CBTY010000009">
    <property type="protein sequence ID" value="CDI06083.1"/>
    <property type="molecule type" value="Genomic_DNA"/>
</dbReference>
<dbReference type="EMBL" id="CAJNAQ010000005">
    <property type="protein sequence ID" value="CAE6495728.1"/>
    <property type="molecule type" value="Genomic_DNA"/>
</dbReference>
<reference evidence="3" key="1">
    <citation type="journal article" date="2013" name="PLoS ONE">
        <title>Enrichment and Genome Sequence of the Group I.1a Ammonia-Oxidizing Archaeon ?Ca. Nitrosotenuis uzonensis? Representing a Clade Globally.</title>
        <authorList>
            <person name="Lebedeva E.V."/>
            <person name="Hatzenpichler R."/>
            <person name="Pelletier E."/>
            <person name="Schuster N."/>
            <person name="Hauzmayer S."/>
            <person name="Bulaev A."/>
            <person name="Grigor'eva N.V."/>
            <person name="Galushko A."/>
            <person name="Schmid M."/>
            <person name="Palatinszky M."/>
            <person name="Le Paslier D."/>
            <person name="Daims H."/>
            <person name="Wagner M."/>
        </authorList>
    </citation>
    <scope>NUCLEOTIDE SEQUENCE [LARGE SCALE GENOMIC DNA]</scope>
    <source>
        <strain evidence="3">N4</strain>
    </source>
</reference>
<evidence type="ECO:0000313" key="3">
    <source>
        <dbReference type="EMBL" id="CDI06083.1"/>
    </source>
</evidence>
<dbReference type="Proteomes" id="UP000018159">
    <property type="component" value="Unassembled WGS sequence"/>
</dbReference>
<evidence type="ECO:0000259" key="1">
    <source>
        <dbReference type="Pfam" id="PF09851"/>
    </source>
</evidence>
<dbReference type="Pfam" id="PF09851">
    <property type="entry name" value="SHOCT"/>
    <property type="match status" value="1"/>
</dbReference>
<protein>
    <recommendedName>
        <fullName evidence="1">SHOCT domain-containing protein</fullName>
    </recommendedName>
</protein>
<accession>V6AUD0</accession>